<name>S2DXM9_INDAL</name>
<proteinExistence type="predicted"/>
<protein>
    <submittedName>
        <fullName evidence="1">Uncharacterized protein</fullName>
    </submittedName>
</protein>
<reference evidence="1 2" key="1">
    <citation type="journal article" date="2013" name="Genome Announc.">
        <title>Draft Genome Sequence of Indibacter alkaliphilus Strain LW1T, Isolated from Lonar Lake, a Haloalkaline Lake in the Buldana District of Maharashtra, India.</title>
        <authorList>
            <person name="Singh A."/>
            <person name="Kumar Jangir P."/>
            <person name="Sharma R."/>
            <person name="Singh A."/>
            <person name="Kumar Pinnaka A."/>
            <person name="Shivaji S."/>
        </authorList>
    </citation>
    <scope>NUCLEOTIDE SEQUENCE [LARGE SCALE GENOMIC DNA]</scope>
    <source>
        <strain evidence="2">CCUG 57479 / KCTC 22604 / LW1</strain>
    </source>
</reference>
<gene>
    <name evidence="1" type="ORF">A33Q_2191</name>
</gene>
<sequence length="42" mass="4907">MLITVFGSKNIDFKKIQISEFRGYFSPLSKWKAGDCCRQSYI</sequence>
<evidence type="ECO:0000313" key="2">
    <source>
        <dbReference type="Proteomes" id="UP000006073"/>
    </source>
</evidence>
<dbReference type="EMBL" id="ALWO02000032">
    <property type="protein sequence ID" value="EOZ96881.1"/>
    <property type="molecule type" value="Genomic_DNA"/>
</dbReference>
<dbReference type="Proteomes" id="UP000006073">
    <property type="component" value="Unassembled WGS sequence"/>
</dbReference>
<organism evidence="1 2">
    <name type="scientific">Indibacter alkaliphilus (strain CCUG 57479 / KCTC 22604 / LW1)</name>
    <dbReference type="NCBI Taxonomy" id="1189612"/>
    <lineage>
        <taxon>Bacteria</taxon>
        <taxon>Pseudomonadati</taxon>
        <taxon>Bacteroidota</taxon>
        <taxon>Cytophagia</taxon>
        <taxon>Cytophagales</taxon>
        <taxon>Cyclobacteriaceae</taxon>
    </lineage>
</organism>
<dbReference type="AlphaFoldDB" id="S2DXM9"/>
<evidence type="ECO:0000313" key="1">
    <source>
        <dbReference type="EMBL" id="EOZ96881.1"/>
    </source>
</evidence>
<comment type="caution">
    <text evidence="1">The sequence shown here is derived from an EMBL/GenBank/DDBJ whole genome shotgun (WGS) entry which is preliminary data.</text>
</comment>
<accession>S2DXM9</accession>
<keyword evidence="2" id="KW-1185">Reference proteome</keyword>